<dbReference type="Pfam" id="PF02023">
    <property type="entry name" value="SCAN"/>
    <property type="match status" value="1"/>
</dbReference>
<dbReference type="GO" id="GO:0008270">
    <property type="term" value="F:zinc ion binding"/>
    <property type="evidence" value="ECO:0007669"/>
    <property type="project" value="UniProtKB-KW"/>
</dbReference>
<keyword evidence="9 11" id="KW-0539">Nucleus</keyword>
<dbReference type="GeneID" id="103195392"/>
<evidence type="ECO:0000256" key="7">
    <source>
        <dbReference type="ARBA" id="ARBA00023125"/>
    </source>
</evidence>
<gene>
    <name evidence="13" type="primary">LOC103195392</name>
</gene>
<dbReference type="Pfam" id="PF00096">
    <property type="entry name" value="zf-C2H2"/>
    <property type="match status" value="2"/>
</dbReference>
<dbReference type="PROSITE" id="PS50804">
    <property type="entry name" value="SCAN_BOX"/>
    <property type="match status" value="1"/>
</dbReference>
<evidence type="ECO:0000256" key="6">
    <source>
        <dbReference type="ARBA" id="ARBA00023015"/>
    </source>
</evidence>
<proteinExistence type="predicted"/>
<dbReference type="GO" id="GO:0005634">
    <property type="term" value="C:nucleus"/>
    <property type="evidence" value="ECO:0007669"/>
    <property type="project" value="UniProtKB-SubCell"/>
</dbReference>
<evidence type="ECO:0000256" key="4">
    <source>
        <dbReference type="ARBA" id="ARBA00022771"/>
    </source>
</evidence>
<evidence type="ECO:0000256" key="8">
    <source>
        <dbReference type="ARBA" id="ARBA00023163"/>
    </source>
</evidence>
<dbReference type="PROSITE" id="PS00028">
    <property type="entry name" value="ZINC_FINGER_C2H2_1"/>
    <property type="match status" value="1"/>
</dbReference>
<dbReference type="FunFam" id="1.10.4020.10:FF:000004">
    <property type="entry name" value="Zinc finger and SCAN domain containing 4"/>
    <property type="match status" value="1"/>
</dbReference>
<keyword evidence="12" id="KW-1185">Reference proteome</keyword>
<dbReference type="GO" id="GO:0000981">
    <property type="term" value="F:DNA-binding transcription factor activity, RNA polymerase II-specific"/>
    <property type="evidence" value="ECO:0007669"/>
    <property type="project" value="TreeGrafter"/>
</dbReference>
<dbReference type="PROSITE" id="PS50157">
    <property type="entry name" value="ZINC_FINGER_C2H2_2"/>
    <property type="match status" value="3"/>
</dbReference>
<reference evidence="13" key="1">
    <citation type="submission" date="2025-08" db="UniProtKB">
        <authorList>
            <consortium name="RefSeq"/>
        </authorList>
    </citation>
    <scope>IDENTIFICATION</scope>
</reference>
<dbReference type="Proteomes" id="UP000694850">
    <property type="component" value="Unplaced"/>
</dbReference>
<dbReference type="InterPro" id="IPR013087">
    <property type="entry name" value="Znf_C2H2_type"/>
</dbReference>
<dbReference type="InterPro" id="IPR038269">
    <property type="entry name" value="SCAN_sf"/>
</dbReference>
<evidence type="ECO:0000256" key="2">
    <source>
        <dbReference type="ARBA" id="ARBA00022723"/>
    </source>
</evidence>
<keyword evidence="3" id="KW-0677">Repeat</keyword>
<dbReference type="Gene3D" id="3.30.160.60">
    <property type="entry name" value="Classic Zinc Finger"/>
    <property type="match status" value="4"/>
</dbReference>
<evidence type="ECO:0000313" key="12">
    <source>
        <dbReference type="Proteomes" id="UP000694850"/>
    </source>
</evidence>
<name>A0A8B6ZN75_ORYAF</name>
<evidence type="ECO:0000256" key="1">
    <source>
        <dbReference type="ARBA" id="ARBA00004123"/>
    </source>
</evidence>
<protein>
    <submittedName>
        <fullName evidence="13">Zinc finger and SCAN domain-containing protein 4-like</fullName>
    </submittedName>
</protein>
<dbReference type="PANTHER" id="PTHR23226">
    <property type="entry name" value="ZINC FINGER AND SCAN DOMAIN-CONTAINING"/>
    <property type="match status" value="1"/>
</dbReference>
<keyword evidence="2" id="KW-0479">Metal-binding</keyword>
<dbReference type="SUPFAM" id="SSF47353">
    <property type="entry name" value="Retrovirus capsid dimerization domain-like"/>
    <property type="match status" value="1"/>
</dbReference>
<keyword evidence="7" id="KW-0238">DNA-binding</keyword>
<dbReference type="OrthoDB" id="8922241at2759"/>
<accession>A0A8B6ZN75</accession>
<dbReference type="InterPro" id="IPR036236">
    <property type="entry name" value="Znf_C2H2_sf"/>
</dbReference>
<keyword evidence="6" id="KW-0805">Transcription regulation</keyword>
<evidence type="ECO:0000256" key="5">
    <source>
        <dbReference type="ARBA" id="ARBA00022833"/>
    </source>
</evidence>
<organism evidence="12 13">
    <name type="scientific">Orycteropus afer afer</name>
    <dbReference type="NCBI Taxonomy" id="1230840"/>
    <lineage>
        <taxon>Eukaryota</taxon>
        <taxon>Metazoa</taxon>
        <taxon>Chordata</taxon>
        <taxon>Craniata</taxon>
        <taxon>Vertebrata</taxon>
        <taxon>Euteleostomi</taxon>
        <taxon>Mammalia</taxon>
        <taxon>Eutheria</taxon>
        <taxon>Afrotheria</taxon>
        <taxon>Tubulidentata</taxon>
        <taxon>Orycteropodidae</taxon>
        <taxon>Orycteropus</taxon>
    </lineage>
</organism>
<evidence type="ECO:0000256" key="9">
    <source>
        <dbReference type="ARBA" id="ARBA00023242"/>
    </source>
</evidence>
<dbReference type="PANTHER" id="PTHR23226:SF88">
    <property type="entry name" value="ZINC FINGER AND SCAN DOMAIN-CONTAINING PROTEIN 4"/>
    <property type="match status" value="1"/>
</dbReference>
<comment type="subcellular location">
    <subcellularLocation>
        <location evidence="1 11">Nucleus</location>
    </subcellularLocation>
</comment>
<evidence type="ECO:0000256" key="3">
    <source>
        <dbReference type="ARBA" id="ARBA00022737"/>
    </source>
</evidence>
<dbReference type="AlphaFoldDB" id="A0A8B6ZN75"/>
<dbReference type="SUPFAM" id="SSF57667">
    <property type="entry name" value="beta-beta-alpha zinc fingers"/>
    <property type="match status" value="2"/>
</dbReference>
<evidence type="ECO:0000313" key="13">
    <source>
        <dbReference type="RefSeq" id="XP_007937119.2"/>
    </source>
</evidence>
<keyword evidence="8" id="KW-0804">Transcription</keyword>
<dbReference type="SMART" id="SM00355">
    <property type="entry name" value="ZnF_C2H2"/>
    <property type="match status" value="3"/>
</dbReference>
<dbReference type="Gene3D" id="1.10.4020.10">
    <property type="entry name" value="DNA breaking-rejoining enzymes"/>
    <property type="match status" value="1"/>
</dbReference>
<evidence type="ECO:0000256" key="11">
    <source>
        <dbReference type="PROSITE-ProRule" id="PRU00187"/>
    </source>
</evidence>
<dbReference type="GO" id="GO:0000978">
    <property type="term" value="F:RNA polymerase II cis-regulatory region sequence-specific DNA binding"/>
    <property type="evidence" value="ECO:0007669"/>
    <property type="project" value="TreeGrafter"/>
</dbReference>
<dbReference type="InterPro" id="IPR003309">
    <property type="entry name" value="SCAN_dom"/>
</dbReference>
<dbReference type="RefSeq" id="XP_007937119.2">
    <property type="nucleotide sequence ID" value="XM_007938928.2"/>
</dbReference>
<evidence type="ECO:0000256" key="10">
    <source>
        <dbReference type="PROSITE-ProRule" id="PRU00042"/>
    </source>
</evidence>
<keyword evidence="5" id="KW-0862">Zinc</keyword>
<keyword evidence="4 10" id="KW-0863">Zinc-finger</keyword>
<dbReference type="FunFam" id="3.30.160.60:FF:000325">
    <property type="entry name" value="ZFP90 zinc finger protein"/>
    <property type="match status" value="1"/>
</dbReference>
<sequence length="388" mass="43733">MVYPPRKDPRSGHPQSERPRALGVQKREGTSGLQSMGSASFDTAITPVHGRNCIDSRRHFTCGCSPKQHSKEEMISQLVLEQFLMNKHCKKRSILREGWNSCGRNLEKIMEDLANDCIEPPGYVHICMQGQEALFMETIPLRDVIVHLTKQLSTGTPTGKNMVTSIGTLQDPSTQTGCGGIIQEENCAKPEKDNPESSGRVSLGTSGSQERVLGVASHQDVPIEVEPGFISRPDQATSEPAPTHQSNEGKSPGGGHQERFHKTPKPHRCEDCPRTFRYLSQLEAHQRRQRNEKPFVSSVCHKGFFQTSDLRVHQVIHERKRPFPCSKCDKFFSHRTNLRAHEKIHTGEKPYLCFLCGSSYRQSSTYHHPVRTQQNIMLKRVLYTTKAS</sequence>